<dbReference type="AlphaFoldDB" id="A0A1D8GLL8"/>
<dbReference type="KEGG" id="gfe:Gferi_21050"/>
<dbReference type="PANTHER" id="PTHR33408">
    <property type="entry name" value="TRANSPOSASE"/>
    <property type="match status" value="1"/>
</dbReference>
<evidence type="ECO:0000259" key="1">
    <source>
        <dbReference type="Pfam" id="PF01609"/>
    </source>
</evidence>
<feature type="domain" description="Transposase IS4-like" evidence="1">
    <location>
        <begin position="121"/>
        <end position="263"/>
    </location>
</feature>
<dbReference type="EMBL" id="CP017269">
    <property type="protein sequence ID" value="AOT71801.1"/>
    <property type="molecule type" value="Genomic_DNA"/>
</dbReference>
<dbReference type="PANTHER" id="PTHR33408:SF2">
    <property type="entry name" value="TRANSPOSASE DDE DOMAIN-CONTAINING PROTEIN"/>
    <property type="match status" value="1"/>
</dbReference>
<dbReference type="Proteomes" id="UP000095743">
    <property type="component" value="Chromosome"/>
</dbReference>
<gene>
    <name evidence="2" type="ORF">Gferi_21050</name>
</gene>
<accession>A0A1D8GLL8</accession>
<proteinExistence type="predicted"/>
<dbReference type="InterPro" id="IPR002559">
    <property type="entry name" value="Transposase_11"/>
</dbReference>
<evidence type="ECO:0000313" key="2">
    <source>
        <dbReference type="EMBL" id="AOT71801.1"/>
    </source>
</evidence>
<sequence>MDEILIQVVKQCINKGILKDTSLSVDCTHTHANTFKAVPERVMKYLAKKIFKNLEEENGQILEGLNTTIPQYKEIEDHKQAKETMKQYLEEVIEKVKENIKLEDHPKTQATIENAKMILSDPKFIQQRGLRSLVDQDARVGYKSKTESFFGYKTEYLITTKERIITAVKSYDGAYVDGNGFEELMDLSNKTGMIPQEVYGDKTYFRKQILDTISENQAQAYIPVSESVYRIDESRYSYNKDSDQWVCDFGNYTIEKKRFKKKDGREFYKYKFDKQNCRDCPYREECLHARAKVKILDISINTPEFYEYSQ</sequence>
<reference evidence="2 3" key="1">
    <citation type="submission" date="2016-09" db="EMBL/GenBank/DDBJ databases">
        <title>Genomic analysis reveals versatility of anaerobic energy metabolism of Geosporobacter ferrireducens IRF9 of phylum Firmicutes.</title>
        <authorList>
            <person name="Kim S.-J."/>
        </authorList>
    </citation>
    <scope>NUCLEOTIDE SEQUENCE [LARGE SCALE GENOMIC DNA]</scope>
    <source>
        <strain evidence="2 3">IRF9</strain>
    </source>
</reference>
<keyword evidence="3" id="KW-1185">Reference proteome</keyword>
<protein>
    <recommendedName>
        <fullName evidence="1">Transposase IS4-like domain-containing protein</fullName>
    </recommendedName>
</protein>
<organism evidence="2 3">
    <name type="scientific">Geosporobacter ferrireducens</name>
    <dbReference type="NCBI Taxonomy" id="1424294"/>
    <lineage>
        <taxon>Bacteria</taxon>
        <taxon>Bacillati</taxon>
        <taxon>Bacillota</taxon>
        <taxon>Clostridia</taxon>
        <taxon>Peptostreptococcales</taxon>
        <taxon>Thermotaleaceae</taxon>
        <taxon>Geosporobacter</taxon>
    </lineage>
</organism>
<dbReference type="GO" id="GO:0004803">
    <property type="term" value="F:transposase activity"/>
    <property type="evidence" value="ECO:0007669"/>
    <property type="project" value="InterPro"/>
</dbReference>
<dbReference type="Pfam" id="PF01609">
    <property type="entry name" value="DDE_Tnp_1"/>
    <property type="match status" value="1"/>
</dbReference>
<dbReference type="GO" id="GO:0003677">
    <property type="term" value="F:DNA binding"/>
    <property type="evidence" value="ECO:0007669"/>
    <property type="project" value="InterPro"/>
</dbReference>
<dbReference type="GO" id="GO:0006313">
    <property type="term" value="P:DNA transposition"/>
    <property type="evidence" value="ECO:0007669"/>
    <property type="project" value="InterPro"/>
</dbReference>
<dbReference type="STRING" id="1424294.Gferi_21050"/>
<evidence type="ECO:0000313" key="3">
    <source>
        <dbReference type="Proteomes" id="UP000095743"/>
    </source>
</evidence>
<name>A0A1D8GLL8_9FIRM</name>